<name>A0A1G2CRI4_9BACT</name>
<feature type="transmembrane region" description="Helical" evidence="1">
    <location>
        <begin position="96"/>
        <end position="115"/>
    </location>
</feature>
<dbReference type="EMBL" id="MHLH01000012">
    <property type="protein sequence ID" value="OGZ03996.1"/>
    <property type="molecule type" value="Genomic_DNA"/>
</dbReference>
<sequence length="122" mass="13691">MINWLKGFGFGLMMILTSLAIIFFANGVVITMTGAEIAKYHLFVMLFLTWFIEVIILIPYGSIPLKITWNAFVARSVFVWGPVGVGWYLAHHMSALVFWLGLIISSTCVGYNIVVTNVQKKT</sequence>
<proteinExistence type="predicted"/>
<dbReference type="Proteomes" id="UP000178841">
    <property type="component" value="Unassembled WGS sequence"/>
</dbReference>
<reference evidence="2 3" key="1">
    <citation type="journal article" date="2016" name="Nat. Commun.">
        <title>Thousands of microbial genomes shed light on interconnected biogeochemical processes in an aquifer system.</title>
        <authorList>
            <person name="Anantharaman K."/>
            <person name="Brown C.T."/>
            <person name="Hug L.A."/>
            <person name="Sharon I."/>
            <person name="Castelle C.J."/>
            <person name="Probst A.J."/>
            <person name="Thomas B.C."/>
            <person name="Singh A."/>
            <person name="Wilkins M.J."/>
            <person name="Karaoz U."/>
            <person name="Brodie E.L."/>
            <person name="Williams K.H."/>
            <person name="Hubbard S.S."/>
            <person name="Banfield J.F."/>
        </authorList>
    </citation>
    <scope>NUCLEOTIDE SEQUENCE [LARGE SCALE GENOMIC DNA]</scope>
</reference>
<evidence type="ECO:0000256" key="1">
    <source>
        <dbReference type="SAM" id="Phobius"/>
    </source>
</evidence>
<feature type="transmembrane region" description="Helical" evidence="1">
    <location>
        <begin position="72"/>
        <end position="90"/>
    </location>
</feature>
<dbReference type="AlphaFoldDB" id="A0A1G2CRI4"/>
<dbReference type="STRING" id="1798657.A2648_00130"/>
<organism evidence="2 3">
    <name type="scientific">Candidatus Lloydbacteria bacterium RIFCSPHIGHO2_01_FULL_41_20</name>
    <dbReference type="NCBI Taxonomy" id="1798657"/>
    <lineage>
        <taxon>Bacteria</taxon>
        <taxon>Candidatus Lloydiibacteriota</taxon>
    </lineage>
</organism>
<feature type="transmembrane region" description="Helical" evidence="1">
    <location>
        <begin position="40"/>
        <end position="60"/>
    </location>
</feature>
<evidence type="ECO:0000313" key="3">
    <source>
        <dbReference type="Proteomes" id="UP000178841"/>
    </source>
</evidence>
<protein>
    <submittedName>
        <fullName evidence="2">Uncharacterized protein</fullName>
    </submittedName>
</protein>
<feature type="transmembrane region" description="Helical" evidence="1">
    <location>
        <begin position="12"/>
        <end position="34"/>
    </location>
</feature>
<gene>
    <name evidence="2" type="ORF">A2648_00130</name>
</gene>
<comment type="caution">
    <text evidence="2">The sequence shown here is derived from an EMBL/GenBank/DDBJ whole genome shotgun (WGS) entry which is preliminary data.</text>
</comment>
<evidence type="ECO:0000313" key="2">
    <source>
        <dbReference type="EMBL" id="OGZ03996.1"/>
    </source>
</evidence>
<keyword evidence="1" id="KW-0472">Membrane</keyword>
<accession>A0A1G2CRI4</accession>
<keyword evidence="1" id="KW-1133">Transmembrane helix</keyword>
<keyword evidence="1" id="KW-0812">Transmembrane</keyword>